<dbReference type="OrthoDB" id="5975154at2759"/>
<keyword evidence="1" id="KW-0812">Transmembrane</keyword>
<dbReference type="InterPro" id="IPR006201">
    <property type="entry name" value="Neur_channel"/>
</dbReference>
<feature type="transmembrane region" description="Helical" evidence="1">
    <location>
        <begin position="439"/>
        <end position="465"/>
    </location>
</feature>
<gene>
    <name evidence="2" type="ORF">PHYBOEH_000807</name>
</gene>
<protein>
    <submittedName>
        <fullName evidence="2">Uncharacterized protein</fullName>
    </submittedName>
</protein>
<dbReference type="EMBL" id="JAGDFL010000114">
    <property type="protein sequence ID" value="KAG7397399.1"/>
    <property type="molecule type" value="Genomic_DNA"/>
</dbReference>
<dbReference type="GO" id="GO:0016020">
    <property type="term" value="C:membrane"/>
    <property type="evidence" value="ECO:0007669"/>
    <property type="project" value="InterPro"/>
</dbReference>
<proteinExistence type="predicted"/>
<comment type="caution">
    <text evidence="2">The sequence shown here is derived from an EMBL/GenBank/DDBJ whole genome shotgun (WGS) entry which is preliminary data.</text>
</comment>
<dbReference type="Proteomes" id="UP000693981">
    <property type="component" value="Unassembled WGS sequence"/>
</dbReference>
<evidence type="ECO:0000313" key="2">
    <source>
        <dbReference type="EMBL" id="KAG7397399.1"/>
    </source>
</evidence>
<accession>A0A8T1X0C0</accession>
<keyword evidence="1" id="KW-0472">Membrane</keyword>
<feature type="transmembrane region" description="Helical" evidence="1">
    <location>
        <begin position="477"/>
        <end position="497"/>
    </location>
</feature>
<reference evidence="2" key="1">
    <citation type="submission" date="2021-02" db="EMBL/GenBank/DDBJ databases">
        <authorList>
            <person name="Palmer J.M."/>
        </authorList>
    </citation>
    <scope>NUCLEOTIDE SEQUENCE</scope>
    <source>
        <strain evidence="2">SCRP23</strain>
    </source>
</reference>
<keyword evidence="3" id="KW-1185">Reference proteome</keyword>
<organism evidence="2 3">
    <name type="scientific">Phytophthora boehmeriae</name>
    <dbReference type="NCBI Taxonomy" id="109152"/>
    <lineage>
        <taxon>Eukaryota</taxon>
        <taxon>Sar</taxon>
        <taxon>Stramenopiles</taxon>
        <taxon>Oomycota</taxon>
        <taxon>Peronosporomycetes</taxon>
        <taxon>Peronosporales</taxon>
        <taxon>Peronosporaceae</taxon>
        <taxon>Phytophthora</taxon>
    </lineage>
</organism>
<dbReference type="PANTHER" id="PTHR18945">
    <property type="entry name" value="NEUROTRANSMITTER GATED ION CHANNEL"/>
    <property type="match status" value="1"/>
</dbReference>
<dbReference type="AlphaFoldDB" id="A0A8T1X0C0"/>
<evidence type="ECO:0000313" key="3">
    <source>
        <dbReference type="Proteomes" id="UP000693981"/>
    </source>
</evidence>
<feature type="transmembrane region" description="Helical" evidence="1">
    <location>
        <begin position="372"/>
        <end position="395"/>
    </location>
</feature>
<name>A0A8T1X0C0_9STRA</name>
<keyword evidence="1" id="KW-1133">Transmembrane helix</keyword>
<dbReference type="GO" id="GO:0004888">
    <property type="term" value="F:transmembrane signaling receptor activity"/>
    <property type="evidence" value="ECO:0007669"/>
    <property type="project" value="InterPro"/>
</dbReference>
<sequence length="660" mass="74033">MSASFHDSGTASVEEVQAWSSVVLNDAVKLERAAIDIDEYRIMYHLDLELERPILKSYLAQVEYLTLTWPIGGLWKIMDLSDDNRKVKCLSWRSTEMSPQDVEELAKKIETNSTNAAAKSDELPPTLFEWKMQLGKWGKNKHWFLRDVMPPVDNLGNSQPGPMTAHLLADFTPLEVQIEVSALKSVDTVEQTFSADVTWLITMPAITAIREDSLVRELLEIFDVDPNEFEFTNVNSVQEARDMTYSLSPAGPAHFVDTTNLAVPLEPTTEFLHHLQCSRRVVATFSEEMTLHNFPVDQQKLTFAFSTGLGVRKSLRITPSLIDAGTFNIGNYKLGNVFDVVHHDKVFVGEVDTEGDKKGIVFEMMLERRPGYYVTNVVIPAAIITYLSFLSYAALEDGKLMEMGDRLQIVLTLLLTAVTFKNQVASLTPQISYFTALDLYVYFCFIIASLVAIENALFPLIIGLFPKRDRWQQDSLLGISAGVFTTVNILWLIYVVTGVKKRKRASKVLMKVHEAIRVISSSIPAQHREAVLHEYLETRHFHQLPKINCTASGYLYVQLPEDSPPDSRIPKQQAKHETCRQLAEREFDAFKEIYEKLNPAASPVCGTWSESQKPLQAAKPNEAFLAGGGGRASRHSAAVPGSPVAALKGTKTQVKYLRMV</sequence>
<evidence type="ECO:0000256" key="1">
    <source>
        <dbReference type="SAM" id="Phobius"/>
    </source>
</evidence>
<dbReference type="GO" id="GO:0005216">
    <property type="term" value="F:monoatomic ion channel activity"/>
    <property type="evidence" value="ECO:0007669"/>
    <property type="project" value="InterPro"/>
</dbReference>